<dbReference type="InterPro" id="IPR006685">
    <property type="entry name" value="MscS_channel_2nd"/>
</dbReference>
<dbReference type="RefSeq" id="WP_209657049.1">
    <property type="nucleotide sequence ID" value="NZ_JAGJCB010000030.1"/>
</dbReference>
<name>A0ABS4BYU9_9FLAO</name>
<keyword evidence="1" id="KW-1133">Transmembrane helix</keyword>
<proteinExistence type="predicted"/>
<comment type="caution">
    <text evidence="3">The sequence shown here is derived from an EMBL/GenBank/DDBJ whole genome shotgun (WGS) entry which is preliminary data.</text>
</comment>
<feature type="transmembrane region" description="Helical" evidence="1">
    <location>
        <begin position="91"/>
        <end position="111"/>
    </location>
</feature>
<keyword evidence="4" id="KW-1185">Reference proteome</keyword>
<dbReference type="InterPro" id="IPR008910">
    <property type="entry name" value="MSC_TM_helix"/>
</dbReference>
<evidence type="ECO:0000256" key="1">
    <source>
        <dbReference type="SAM" id="Phobius"/>
    </source>
</evidence>
<evidence type="ECO:0000259" key="2">
    <source>
        <dbReference type="Pfam" id="PF00924"/>
    </source>
</evidence>
<feature type="domain" description="Mechanosensitive ion channel MscS" evidence="2">
    <location>
        <begin position="222"/>
        <end position="272"/>
    </location>
</feature>
<keyword evidence="1" id="KW-0812">Transmembrane</keyword>
<accession>A0ABS4BYU9</accession>
<feature type="transmembrane region" description="Helical" evidence="1">
    <location>
        <begin position="189"/>
        <end position="210"/>
    </location>
</feature>
<dbReference type="Pfam" id="PF05552">
    <property type="entry name" value="MS_channel_1st_1"/>
    <property type="match status" value="2"/>
</dbReference>
<organism evidence="3 4">
    <name type="scientific">Mariniflexile gromovii</name>
    <dbReference type="NCBI Taxonomy" id="362523"/>
    <lineage>
        <taxon>Bacteria</taxon>
        <taxon>Pseudomonadati</taxon>
        <taxon>Bacteroidota</taxon>
        <taxon>Flavobacteriia</taxon>
        <taxon>Flavobacteriales</taxon>
        <taxon>Flavobacteriaceae</taxon>
        <taxon>Mariniflexile</taxon>
    </lineage>
</organism>
<feature type="transmembrane region" description="Helical" evidence="1">
    <location>
        <begin position="117"/>
        <end position="138"/>
    </location>
</feature>
<protein>
    <submittedName>
        <fullName evidence="3">Mechanosensitive ion channel</fullName>
    </submittedName>
</protein>
<feature type="transmembrane region" description="Helical" evidence="1">
    <location>
        <begin position="22"/>
        <end position="42"/>
    </location>
</feature>
<evidence type="ECO:0000313" key="3">
    <source>
        <dbReference type="EMBL" id="MBP0905760.1"/>
    </source>
</evidence>
<evidence type="ECO:0000313" key="4">
    <source>
        <dbReference type="Proteomes" id="UP000670776"/>
    </source>
</evidence>
<sequence length="277" mass="30842">MEKAARWKEIAMESLTKVWFEISSIFPNIIGTLVILIFGWFFTKLVIRIIKKVLVLAKVHKIDDAINQIEIVEGKKLNFNTVKVVSLFVKMLIYIMLLIMASDILGLQIISQEISNFLGYLPKLFSALIIFMGGLLLANMIKNGIKSFFESIELSGAKLISQLVFIIFLIFISITALDQAGVDTEIISNNVSFIIGGFILTVVLAVGIGAQKVVGDLLKTFYVRKTYEVGQKIEFNNIKGEVVSIDGISVTLKTEKGKLIVPIKDIVESQVHIEDSL</sequence>
<dbReference type="Pfam" id="PF00924">
    <property type="entry name" value="MS_channel_2nd"/>
    <property type="match status" value="1"/>
</dbReference>
<dbReference type="InterPro" id="IPR045275">
    <property type="entry name" value="MscS_archaea/bacteria_type"/>
</dbReference>
<dbReference type="Proteomes" id="UP000670776">
    <property type="component" value="Unassembled WGS sequence"/>
</dbReference>
<dbReference type="EMBL" id="JAGJCB010000030">
    <property type="protein sequence ID" value="MBP0905760.1"/>
    <property type="molecule type" value="Genomic_DNA"/>
</dbReference>
<dbReference type="PANTHER" id="PTHR30221">
    <property type="entry name" value="SMALL-CONDUCTANCE MECHANOSENSITIVE CHANNEL"/>
    <property type="match status" value="1"/>
</dbReference>
<feature type="transmembrane region" description="Helical" evidence="1">
    <location>
        <begin position="159"/>
        <end position="177"/>
    </location>
</feature>
<reference evidence="3 4" key="1">
    <citation type="submission" date="2021-04" db="EMBL/GenBank/DDBJ databases">
        <title>Mariniflexile gromovii gen. nov., sp. nov., a gliding bacterium isolated from the sea urchin Strongylocentrotus intermedius.</title>
        <authorList>
            <person name="Ko S."/>
            <person name="Le V."/>
            <person name="Ahn C.-Y."/>
            <person name="Oh H.-M."/>
        </authorList>
    </citation>
    <scope>NUCLEOTIDE SEQUENCE [LARGE SCALE GENOMIC DNA]</scope>
    <source>
        <strain evidence="3 4">KCTC 12570</strain>
    </source>
</reference>
<dbReference type="Gene3D" id="1.10.287.1260">
    <property type="match status" value="2"/>
</dbReference>
<dbReference type="PANTHER" id="PTHR30221:SF1">
    <property type="entry name" value="SMALL-CONDUCTANCE MECHANOSENSITIVE CHANNEL"/>
    <property type="match status" value="1"/>
</dbReference>
<keyword evidence="1" id="KW-0472">Membrane</keyword>
<gene>
    <name evidence="3" type="ORF">J8H85_18195</name>
</gene>